<feature type="region of interest" description="Disordered" evidence="1">
    <location>
        <begin position="1"/>
        <end position="38"/>
    </location>
</feature>
<evidence type="ECO:0000313" key="3">
    <source>
        <dbReference type="EMBL" id="MBZ2199104.1"/>
    </source>
</evidence>
<dbReference type="PROSITE" id="PS50995">
    <property type="entry name" value="HTH_MARR_2"/>
    <property type="match status" value="1"/>
</dbReference>
<comment type="caution">
    <text evidence="3">The sequence shown here is derived from an EMBL/GenBank/DDBJ whole genome shotgun (WGS) entry which is preliminary data.</text>
</comment>
<sequence length="170" mass="18305">MTDPTPTPPAGSAVGSAPLAGPSAVAARKQPPRGDGGLAARLRVTLLRTSRRLRAERSNAVSEAQGAVLGGLFNLGPQSPGALAEREHVSAPTMTRTIQTLMDLGMVTKAAHPEDKRQVIVSLTEAGEQHIIATRRRRDQWLSRRLASLTPAERQTLSDAEEIMRRIYTK</sequence>
<dbReference type="SMART" id="SM00347">
    <property type="entry name" value="HTH_MARR"/>
    <property type="match status" value="1"/>
</dbReference>
<dbReference type="InterPro" id="IPR036390">
    <property type="entry name" value="WH_DNA-bd_sf"/>
</dbReference>
<organism evidence="3 4">
    <name type="scientific">Occultella gossypii</name>
    <dbReference type="NCBI Taxonomy" id="2800820"/>
    <lineage>
        <taxon>Bacteria</taxon>
        <taxon>Bacillati</taxon>
        <taxon>Actinomycetota</taxon>
        <taxon>Actinomycetes</taxon>
        <taxon>Micrococcales</taxon>
        <taxon>Ruaniaceae</taxon>
        <taxon>Occultella</taxon>
    </lineage>
</organism>
<evidence type="ECO:0000256" key="1">
    <source>
        <dbReference type="SAM" id="MobiDB-lite"/>
    </source>
</evidence>
<dbReference type="SUPFAM" id="SSF46785">
    <property type="entry name" value="Winged helix' DNA-binding domain"/>
    <property type="match status" value="1"/>
</dbReference>
<protein>
    <submittedName>
        <fullName evidence="3">MarR family transcriptional regulator</fullName>
    </submittedName>
</protein>
<gene>
    <name evidence="3" type="ORF">KCQ71_23365</name>
</gene>
<dbReference type="EMBL" id="JAGSHT010000023">
    <property type="protein sequence ID" value="MBZ2199104.1"/>
    <property type="molecule type" value="Genomic_DNA"/>
</dbReference>
<feature type="domain" description="HTH marR-type" evidence="2">
    <location>
        <begin position="39"/>
        <end position="169"/>
    </location>
</feature>
<dbReference type="PANTHER" id="PTHR39515:SF2">
    <property type="entry name" value="HTH-TYPE TRANSCRIPTIONAL REGULATOR RV0880"/>
    <property type="match status" value="1"/>
</dbReference>
<accession>A0ABS7SH40</accession>
<dbReference type="Pfam" id="PF01047">
    <property type="entry name" value="MarR"/>
    <property type="match status" value="1"/>
</dbReference>
<dbReference type="RefSeq" id="WP_223411030.1">
    <property type="nucleotide sequence ID" value="NZ_JAGSHT010000023.1"/>
</dbReference>
<name>A0ABS7SH40_9MICO</name>
<dbReference type="Proteomes" id="UP000826651">
    <property type="component" value="Unassembled WGS sequence"/>
</dbReference>
<dbReference type="PANTHER" id="PTHR39515">
    <property type="entry name" value="CONSERVED PROTEIN"/>
    <property type="match status" value="1"/>
</dbReference>
<evidence type="ECO:0000259" key="2">
    <source>
        <dbReference type="PROSITE" id="PS50995"/>
    </source>
</evidence>
<dbReference type="InterPro" id="IPR000835">
    <property type="entry name" value="HTH_MarR-typ"/>
</dbReference>
<evidence type="ECO:0000313" key="4">
    <source>
        <dbReference type="Proteomes" id="UP000826651"/>
    </source>
</evidence>
<dbReference type="InterPro" id="IPR036388">
    <property type="entry name" value="WH-like_DNA-bd_sf"/>
</dbReference>
<dbReference type="Gene3D" id="1.10.10.10">
    <property type="entry name" value="Winged helix-like DNA-binding domain superfamily/Winged helix DNA-binding domain"/>
    <property type="match status" value="1"/>
</dbReference>
<reference evidence="3 4" key="1">
    <citation type="submission" date="2021-04" db="EMBL/GenBank/DDBJ databases">
        <title>Ruania sp. nov., isolated from sandy soil of mangrove forest.</title>
        <authorList>
            <person name="Ge X."/>
            <person name="Huang R."/>
            <person name="Liu W."/>
        </authorList>
    </citation>
    <scope>NUCLEOTIDE SEQUENCE [LARGE SCALE GENOMIC DNA]</scope>
    <source>
        <strain evidence="3 4">N2-46</strain>
    </source>
</reference>
<dbReference type="InterPro" id="IPR052526">
    <property type="entry name" value="HTH-type_Bedaq_tolerance"/>
</dbReference>
<proteinExistence type="predicted"/>
<keyword evidence="4" id="KW-1185">Reference proteome</keyword>